<keyword evidence="3 6" id="KW-0812">Transmembrane</keyword>
<sequence>MLKFSIFVLLACEAVMLFRIVSARSVYDRILAVNVFSTCVVMLIMLLGAMGGAVELFIDVSLMYACVGLVAAVGFARFFLYNGWR</sequence>
<accession>A0A098EF20</accession>
<evidence type="ECO:0000256" key="1">
    <source>
        <dbReference type="ARBA" id="ARBA00004651"/>
    </source>
</evidence>
<dbReference type="Pfam" id="PF04066">
    <property type="entry name" value="MrpF_PhaF"/>
    <property type="match status" value="1"/>
</dbReference>
<evidence type="ECO:0000256" key="3">
    <source>
        <dbReference type="ARBA" id="ARBA00022692"/>
    </source>
</evidence>
<evidence type="ECO:0000256" key="6">
    <source>
        <dbReference type="SAM" id="Phobius"/>
    </source>
</evidence>
<protein>
    <submittedName>
        <fullName evidence="7">Multicomponent Na+:H+ antiporter subunit F</fullName>
    </submittedName>
</protein>
<dbReference type="InterPro" id="IPR007208">
    <property type="entry name" value="MrpF/PhaF-like"/>
</dbReference>
<evidence type="ECO:0000256" key="2">
    <source>
        <dbReference type="ARBA" id="ARBA00022475"/>
    </source>
</evidence>
<proteinExistence type="predicted"/>
<dbReference type="AlphaFoldDB" id="A0A098EF20"/>
<dbReference type="GO" id="GO:0005886">
    <property type="term" value="C:plasma membrane"/>
    <property type="evidence" value="ECO:0007669"/>
    <property type="project" value="UniProtKB-SubCell"/>
</dbReference>
<keyword evidence="5 6" id="KW-0472">Membrane</keyword>
<dbReference type="NCBIfam" id="NF009249">
    <property type="entry name" value="PRK12603.1"/>
    <property type="match status" value="1"/>
</dbReference>
<feature type="transmembrane region" description="Helical" evidence="6">
    <location>
        <begin position="62"/>
        <end position="80"/>
    </location>
</feature>
<dbReference type="RefSeq" id="WP_060757871.1">
    <property type="nucleotide sequence ID" value="NZ_CCXQ01000106.1"/>
</dbReference>
<organism evidence="7 8">
    <name type="scientific">Anaplasma phagocytophilum</name>
    <name type="common">Ehrlichia phagocytophila</name>
    <dbReference type="NCBI Taxonomy" id="948"/>
    <lineage>
        <taxon>Bacteria</taxon>
        <taxon>Pseudomonadati</taxon>
        <taxon>Pseudomonadota</taxon>
        <taxon>Alphaproteobacteria</taxon>
        <taxon>Rickettsiales</taxon>
        <taxon>Anaplasmataceae</taxon>
        <taxon>Anaplasma</taxon>
        <taxon>phagocytophilum group</taxon>
    </lineage>
</organism>
<comment type="subcellular location">
    <subcellularLocation>
        <location evidence="1">Cell membrane</location>
        <topology evidence="1">Multi-pass membrane protein</topology>
    </subcellularLocation>
</comment>
<keyword evidence="2" id="KW-1003">Cell membrane</keyword>
<dbReference type="EMBL" id="CCXQ01000106">
    <property type="protein sequence ID" value="CEG20864.1"/>
    <property type="molecule type" value="Genomic_DNA"/>
</dbReference>
<evidence type="ECO:0000313" key="8">
    <source>
        <dbReference type="Proteomes" id="UP000055047"/>
    </source>
</evidence>
<gene>
    <name evidence="7" type="primary">mnhF</name>
    <name evidence="7" type="ORF">ANAPHAGO_01061</name>
</gene>
<evidence type="ECO:0000256" key="4">
    <source>
        <dbReference type="ARBA" id="ARBA00022989"/>
    </source>
</evidence>
<feature type="transmembrane region" description="Helical" evidence="6">
    <location>
        <begin position="30"/>
        <end position="50"/>
    </location>
</feature>
<keyword evidence="4 6" id="KW-1133">Transmembrane helix</keyword>
<evidence type="ECO:0000256" key="5">
    <source>
        <dbReference type="ARBA" id="ARBA00023136"/>
    </source>
</evidence>
<reference evidence="7 8" key="1">
    <citation type="submission" date="2014-09" db="EMBL/GenBank/DDBJ databases">
        <authorList>
            <person name="Loux Valentin"/>
            <person name="Dugat Thibaut"/>
        </authorList>
    </citation>
    <scope>NUCLEOTIDE SEQUENCE [LARGE SCALE GENOMIC DNA]</scope>
    <source>
        <strain evidence="7 8">BOV-10_179</strain>
    </source>
</reference>
<feature type="transmembrane region" description="Helical" evidence="6">
    <location>
        <begin position="6"/>
        <end position="23"/>
    </location>
</feature>
<evidence type="ECO:0000313" key="7">
    <source>
        <dbReference type="EMBL" id="CEG20864.1"/>
    </source>
</evidence>
<dbReference type="GO" id="GO:0015075">
    <property type="term" value="F:monoatomic ion transmembrane transporter activity"/>
    <property type="evidence" value="ECO:0007669"/>
    <property type="project" value="InterPro"/>
</dbReference>
<dbReference type="Proteomes" id="UP000055047">
    <property type="component" value="Unassembled WGS sequence"/>
</dbReference>
<name>A0A098EF20_ANAPH</name>